<dbReference type="Proteomes" id="UP001500889">
    <property type="component" value="Chromosome J"/>
</dbReference>
<keyword evidence="2 6" id="KW-0689">Ribosomal protein</keyword>
<accession>A0AAU9FSH9</accession>
<evidence type="ECO:0000256" key="1">
    <source>
        <dbReference type="ARBA" id="ARBA00009312"/>
    </source>
</evidence>
<dbReference type="GO" id="GO:0005840">
    <property type="term" value="C:ribosome"/>
    <property type="evidence" value="ECO:0007669"/>
    <property type="project" value="UniProtKB-KW"/>
</dbReference>
<reference evidence="6 7" key="1">
    <citation type="submission" date="2024-02" db="EMBL/GenBank/DDBJ databases">
        <title>A chromosome-level genome assembly of Drosophila madeirensis, a fruit fly species endemic to Madeira island.</title>
        <authorList>
            <person name="Tomihara K."/>
            <person name="Llopart A."/>
            <person name="Yamamoto D."/>
        </authorList>
    </citation>
    <scope>NUCLEOTIDE SEQUENCE [LARGE SCALE GENOMIC DNA]</scope>
    <source>
        <strain evidence="6 7">RF1</strain>
    </source>
</reference>
<evidence type="ECO:0000256" key="4">
    <source>
        <dbReference type="ARBA" id="ARBA00035278"/>
    </source>
</evidence>
<dbReference type="GO" id="GO:0003735">
    <property type="term" value="F:structural constituent of ribosome"/>
    <property type="evidence" value="ECO:0007669"/>
    <property type="project" value="InterPro"/>
</dbReference>
<dbReference type="GO" id="GO:0006412">
    <property type="term" value="P:translation"/>
    <property type="evidence" value="ECO:0007669"/>
    <property type="project" value="InterPro"/>
</dbReference>
<gene>
    <name evidence="6" type="ORF">DMAD_06714</name>
</gene>
<dbReference type="InterPro" id="IPR001377">
    <property type="entry name" value="Ribosomal_eS6"/>
</dbReference>
<dbReference type="AlphaFoldDB" id="A0AAU9FSH9"/>
<keyword evidence="7" id="KW-1185">Reference proteome</keyword>
<keyword evidence="3" id="KW-0687">Ribonucleoprotein</keyword>
<dbReference type="PANTHER" id="PTHR11502">
    <property type="entry name" value="40S RIBOSOMAL PROTEIN S6"/>
    <property type="match status" value="1"/>
</dbReference>
<proteinExistence type="inferred from homology"/>
<name>A0AAU9FSH9_DROMD</name>
<sequence>MASRGLTDISFPRKLGPKRANKIRKLFNLSKDDDVSRFVVRRQLPAKGEKKATFKGPKIQRLITPARLQRRRHLHRSDIVSLNLISCLVVSLFL</sequence>
<evidence type="ECO:0000313" key="7">
    <source>
        <dbReference type="Proteomes" id="UP001500889"/>
    </source>
</evidence>
<dbReference type="GO" id="GO:1990904">
    <property type="term" value="C:ribonucleoprotein complex"/>
    <property type="evidence" value="ECO:0007669"/>
    <property type="project" value="UniProtKB-KW"/>
</dbReference>
<organism evidence="6 7">
    <name type="scientific">Drosophila madeirensis</name>
    <name type="common">Fruit fly</name>
    <dbReference type="NCBI Taxonomy" id="30013"/>
    <lineage>
        <taxon>Eukaryota</taxon>
        <taxon>Metazoa</taxon>
        <taxon>Ecdysozoa</taxon>
        <taxon>Arthropoda</taxon>
        <taxon>Hexapoda</taxon>
        <taxon>Insecta</taxon>
        <taxon>Pterygota</taxon>
        <taxon>Neoptera</taxon>
        <taxon>Endopterygota</taxon>
        <taxon>Diptera</taxon>
        <taxon>Brachycera</taxon>
        <taxon>Muscomorpha</taxon>
        <taxon>Ephydroidea</taxon>
        <taxon>Drosophilidae</taxon>
        <taxon>Drosophila</taxon>
        <taxon>Sophophora</taxon>
    </lineage>
</organism>
<evidence type="ECO:0000256" key="2">
    <source>
        <dbReference type="ARBA" id="ARBA00022980"/>
    </source>
</evidence>
<protein>
    <recommendedName>
        <fullName evidence="4">Small ribosomal subunit protein eS6</fullName>
    </recommendedName>
    <alternativeName>
        <fullName evidence="5">40S ribosomal protein S6</fullName>
    </alternativeName>
</protein>
<evidence type="ECO:0000256" key="5">
    <source>
        <dbReference type="ARBA" id="ARBA00035403"/>
    </source>
</evidence>
<dbReference type="EMBL" id="AP029265">
    <property type="protein sequence ID" value="BFF98580.1"/>
    <property type="molecule type" value="Genomic_DNA"/>
</dbReference>
<evidence type="ECO:0000313" key="6">
    <source>
        <dbReference type="EMBL" id="BFF98580.1"/>
    </source>
</evidence>
<dbReference type="Gene3D" id="1.20.5.2650">
    <property type="match status" value="1"/>
</dbReference>
<comment type="similarity">
    <text evidence="1">Belongs to the eukaryotic ribosomal protein eS6 family.</text>
</comment>
<evidence type="ECO:0000256" key="3">
    <source>
        <dbReference type="ARBA" id="ARBA00023274"/>
    </source>
</evidence>